<name>A0A671X818_SPAAU</name>
<evidence type="ECO:0000256" key="2">
    <source>
        <dbReference type="ARBA" id="ARBA00007180"/>
    </source>
</evidence>
<evidence type="ECO:0000256" key="7">
    <source>
        <dbReference type="ARBA" id="ARBA00023157"/>
    </source>
</evidence>
<dbReference type="InterPro" id="IPR000920">
    <property type="entry name" value="Myelin_P0-rel"/>
</dbReference>
<reference evidence="12" key="2">
    <citation type="submission" date="2025-08" db="UniProtKB">
        <authorList>
            <consortium name="Ensembl"/>
        </authorList>
    </citation>
    <scope>IDENTIFICATION</scope>
</reference>
<dbReference type="InParanoid" id="A0A671X818"/>
<comment type="similarity">
    <text evidence="2">Belongs to the myelin P0 protein family.</text>
</comment>
<dbReference type="InterPro" id="IPR013106">
    <property type="entry name" value="Ig_V-set"/>
</dbReference>
<protein>
    <recommendedName>
        <fullName evidence="11">Ig-like domain-containing protein</fullName>
    </recommendedName>
</protein>
<dbReference type="GeneTree" id="ENSGT01030000234556"/>
<dbReference type="OMA" id="FHEQPYP"/>
<dbReference type="SMART" id="SM00406">
    <property type="entry name" value="IGv"/>
    <property type="match status" value="1"/>
</dbReference>
<organism evidence="12 13">
    <name type="scientific">Sparus aurata</name>
    <name type="common">Gilthead sea bream</name>
    <dbReference type="NCBI Taxonomy" id="8175"/>
    <lineage>
        <taxon>Eukaryota</taxon>
        <taxon>Metazoa</taxon>
        <taxon>Chordata</taxon>
        <taxon>Craniata</taxon>
        <taxon>Vertebrata</taxon>
        <taxon>Euteleostomi</taxon>
        <taxon>Actinopterygii</taxon>
        <taxon>Neopterygii</taxon>
        <taxon>Teleostei</taxon>
        <taxon>Neoteleostei</taxon>
        <taxon>Acanthomorphata</taxon>
        <taxon>Eupercaria</taxon>
        <taxon>Spariformes</taxon>
        <taxon>Sparidae</taxon>
        <taxon>Sparus</taxon>
    </lineage>
</organism>
<dbReference type="SUPFAM" id="SSF48726">
    <property type="entry name" value="Immunoglobulin"/>
    <property type="match status" value="1"/>
</dbReference>
<comment type="subcellular location">
    <subcellularLocation>
        <location evidence="1">Membrane</location>
        <topology evidence="1">Single-pass type I membrane protein</topology>
    </subcellularLocation>
</comment>
<dbReference type="FunFam" id="2.60.40.10:FF:000193">
    <property type="entry name" value="Myelin protein zero-like 1 like"/>
    <property type="match status" value="1"/>
</dbReference>
<keyword evidence="6 10" id="KW-0472">Membrane</keyword>
<dbReference type="PANTHER" id="PTHR13869:SF21">
    <property type="entry name" value="MYELIN PROTEIN ZERO-LIKE PROTEIN 2"/>
    <property type="match status" value="1"/>
</dbReference>
<keyword evidence="9" id="KW-0393">Immunoglobulin domain</keyword>
<evidence type="ECO:0000313" key="12">
    <source>
        <dbReference type="Ensembl" id="ENSSAUP00010047183.1"/>
    </source>
</evidence>
<dbReference type="Ensembl" id="ENSSAUT00010049596.1">
    <property type="protein sequence ID" value="ENSSAUP00010047183.1"/>
    <property type="gene ID" value="ENSSAUG00010019629.1"/>
</dbReference>
<evidence type="ECO:0000256" key="6">
    <source>
        <dbReference type="ARBA" id="ARBA00023136"/>
    </source>
</evidence>
<evidence type="ECO:0000256" key="3">
    <source>
        <dbReference type="ARBA" id="ARBA00022692"/>
    </source>
</evidence>
<dbReference type="Proteomes" id="UP000472265">
    <property type="component" value="Chromosome 2"/>
</dbReference>
<accession>A0A671X818</accession>
<keyword evidence="7" id="KW-1015">Disulfide bond</keyword>
<sequence>FLAAALRGQRQGRRVHRVRSPGRNLLMRGNSYGAKLCCLLVAGMLQVSGMRIYTHGNVEAVNGTDVRLKCTFESSAPINPSSVVISWSFRPLKPGREESVFHYQQKPYPPVDGIFRKRVSWAGDIMGRDASIILQQVKFTYNGTYICQVKNPPDVHGAVGEIRLRVVTTASFSELLYLAFAVLGGILVVVFLLVVIWSCRRCKKRRQGQLEENVEAAPRKERKDPTAW</sequence>
<keyword evidence="4" id="KW-0732">Signal</keyword>
<evidence type="ECO:0000256" key="1">
    <source>
        <dbReference type="ARBA" id="ARBA00004479"/>
    </source>
</evidence>
<dbReference type="PRINTS" id="PR00213">
    <property type="entry name" value="MYELINP0"/>
</dbReference>
<dbReference type="InterPro" id="IPR029863">
    <property type="entry name" value="MPZL2_Ig-like_dom"/>
</dbReference>
<evidence type="ECO:0000256" key="5">
    <source>
        <dbReference type="ARBA" id="ARBA00022989"/>
    </source>
</evidence>
<dbReference type="InterPro" id="IPR036179">
    <property type="entry name" value="Ig-like_dom_sf"/>
</dbReference>
<dbReference type="AlphaFoldDB" id="A0A671X818"/>
<dbReference type="Pfam" id="PF07686">
    <property type="entry name" value="V-set"/>
    <property type="match status" value="1"/>
</dbReference>
<evidence type="ECO:0000256" key="9">
    <source>
        <dbReference type="ARBA" id="ARBA00023319"/>
    </source>
</evidence>
<keyword evidence="5 10" id="KW-1133">Transmembrane helix</keyword>
<evidence type="ECO:0000313" key="13">
    <source>
        <dbReference type="Proteomes" id="UP000472265"/>
    </source>
</evidence>
<dbReference type="PROSITE" id="PS50835">
    <property type="entry name" value="IG_LIKE"/>
    <property type="match status" value="1"/>
</dbReference>
<dbReference type="InterPro" id="IPR007110">
    <property type="entry name" value="Ig-like_dom"/>
</dbReference>
<dbReference type="GO" id="GO:0005886">
    <property type="term" value="C:plasma membrane"/>
    <property type="evidence" value="ECO:0007669"/>
    <property type="project" value="TreeGrafter"/>
</dbReference>
<evidence type="ECO:0000256" key="10">
    <source>
        <dbReference type="SAM" id="Phobius"/>
    </source>
</evidence>
<evidence type="ECO:0000259" key="11">
    <source>
        <dbReference type="PROSITE" id="PS50835"/>
    </source>
</evidence>
<evidence type="ECO:0000256" key="4">
    <source>
        <dbReference type="ARBA" id="ARBA00022729"/>
    </source>
</evidence>
<keyword evidence="3 10" id="KW-0812">Transmembrane</keyword>
<dbReference type="SMART" id="SM00409">
    <property type="entry name" value="IG"/>
    <property type="match status" value="1"/>
</dbReference>
<reference evidence="12" key="3">
    <citation type="submission" date="2025-09" db="UniProtKB">
        <authorList>
            <consortium name="Ensembl"/>
        </authorList>
    </citation>
    <scope>IDENTIFICATION</scope>
</reference>
<dbReference type="Gene3D" id="2.60.40.10">
    <property type="entry name" value="Immunoglobulins"/>
    <property type="match status" value="1"/>
</dbReference>
<keyword evidence="8" id="KW-0325">Glycoprotein</keyword>
<dbReference type="InterPro" id="IPR013783">
    <property type="entry name" value="Ig-like_fold"/>
</dbReference>
<dbReference type="InterPro" id="IPR003599">
    <property type="entry name" value="Ig_sub"/>
</dbReference>
<reference evidence="12" key="1">
    <citation type="submission" date="2021-04" db="EMBL/GenBank/DDBJ databases">
        <authorList>
            <consortium name="Wellcome Sanger Institute Data Sharing"/>
        </authorList>
    </citation>
    <scope>NUCLEOTIDE SEQUENCE [LARGE SCALE GENOMIC DNA]</scope>
</reference>
<dbReference type="CDD" id="cd05880">
    <property type="entry name" value="IgV_EVA1"/>
    <property type="match status" value="1"/>
</dbReference>
<feature type="transmembrane region" description="Helical" evidence="10">
    <location>
        <begin position="175"/>
        <end position="197"/>
    </location>
</feature>
<dbReference type="PANTHER" id="PTHR13869">
    <property type="entry name" value="MYELIN P0 RELATED"/>
    <property type="match status" value="1"/>
</dbReference>
<feature type="domain" description="Ig-like" evidence="11">
    <location>
        <begin position="63"/>
        <end position="168"/>
    </location>
</feature>
<dbReference type="GO" id="GO:0098609">
    <property type="term" value="P:cell-cell adhesion"/>
    <property type="evidence" value="ECO:0007669"/>
    <property type="project" value="TreeGrafter"/>
</dbReference>
<keyword evidence="13" id="KW-1185">Reference proteome</keyword>
<evidence type="ECO:0000256" key="8">
    <source>
        <dbReference type="ARBA" id="ARBA00023180"/>
    </source>
</evidence>
<proteinExistence type="inferred from homology"/>